<evidence type="ECO:0000313" key="1">
    <source>
        <dbReference type="EMBL" id="PBK59500.1"/>
    </source>
</evidence>
<proteinExistence type="predicted"/>
<evidence type="ECO:0000313" key="2">
    <source>
        <dbReference type="Proteomes" id="UP000218334"/>
    </source>
</evidence>
<organism evidence="1 2">
    <name type="scientific">Armillaria solidipes</name>
    <dbReference type="NCBI Taxonomy" id="1076256"/>
    <lineage>
        <taxon>Eukaryota</taxon>
        <taxon>Fungi</taxon>
        <taxon>Dikarya</taxon>
        <taxon>Basidiomycota</taxon>
        <taxon>Agaricomycotina</taxon>
        <taxon>Agaricomycetes</taxon>
        <taxon>Agaricomycetidae</taxon>
        <taxon>Agaricales</taxon>
        <taxon>Marasmiineae</taxon>
        <taxon>Physalacriaceae</taxon>
        <taxon>Armillaria</taxon>
    </lineage>
</organism>
<keyword evidence="2" id="KW-1185">Reference proteome</keyword>
<reference evidence="2" key="1">
    <citation type="journal article" date="2017" name="Nat. Ecol. Evol.">
        <title>Genome expansion and lineage-specific genetic innovations in the forest pathogenic fungi Armillaria.</title>
        <authorList>
            <person name="Sipos G."/>
            <person name="Prasanna A.N."/>
            <person name="Walter M.C."/>
            <person name="O'Connor E."/>
            <person name="Balint B."/>
            <person name="Krizsan K."/>
            <person name="Kiss B."/>
            <person name="Hess J."/>
            <person name="Varga T."/>
            <person name="Slot J."/>
            <person name="Riley R."/>
            <person name="Boka B."/>
            <person name="Rigling D."/>
            <person name="Barry K."/>
            <person name="Lee J."/>
            <person name="Mihaltcheva S."/>
            <person name="LaButti K."/>
            <person name="Lipzen A."/>
            <person name="Waldron R."/>
            <person name="Moloney N.M."/>
            <person name="Sperisen C."/>
            <person name="Kredics L."/>
            <person name="Vagvoelgyi C."/>
            <person name="Patrignani A."/>
            <person name="Fitzpatrick D."/>
            <person name="Nagy I."/>
            <person name="Doyle S."/>
            <person name="Anderson J.B."/>
            <person name="Grigoriev I.V."/>
            <person name="Gueldener U."/>
            <person name="Muensterkoetter M."/>
            <person name="Nagy L.G."/>
        </authorList>
    </citation>
    <scope>NUCLEOTIDE SEQUENCE [LARGE SCALE GENOMIC DNA]</scope>
    <source>
        <strain evidence="2">28-4</strain>
    </source>
</reference>
<dbReference type="Proteomes" id="UP000218334">
    <property type="component" value="Unassembled WGS sequence"/>
</dbReference>
<dbReference type="AlphaFoldDB" id="A0A2H3APB3"/>
<protein>
    <submittedName>
        <fullName evidence="1">Uncharacterized protein</fullName>
    </submittedName>
</protein>
<gene>
    <name evidence="1" type="ORF">ARMSODRAFT_982989</name>
</gene>
<sequence>MPRNADSHVTLQANKSRSPDFNYNPCLLVTTFRVRNPQARRGSAAPGVGSAVFLQTIGALGSTGYHLTITSISLHCIGPWRGVLMPEETLVKGVLVLVVLDTFSGLKSSAGWHPFHGFMILFEGYRSRGQEPPLSLTSVTRKLRCQHGGRKPRGNFWGKWDVPIVRWLRLLLSRLTRFEDNLLICDIRFGREKCVITRGFGEWDRCPLLHCVLVSLDVKIPGPTSRKVGSKGIAAIKNSTRKCWTVGGGVPDSLQRKERQQLQRLVANPIEVDIIVSSTGNGRPLLQSAQSIGTPVFRVLCTQVVCAFFDHGTLDIQPQHFGRALCAEMTHRFQQARRLRAKPYAEWDEYLSSPDNIFSPLKSQQESLY</sequence>
<dbReference type="EMBL" id="KZ293503">
    <property type="protein sequence ID" value="PBK59500.1"/>
    <property type="molecule type" value="Genomic_DNA"/>
</dbReference>
<name>A0A2H3APB3_9AGAR</name>
<accession>A0A2H3APB3</accession>